<evidence type="ECO:0000313" key="4">
    <source>
        <dbReference type="Proteomes" id="UP000219182"/>
    </source>
</evidence>
<dbReference type="Gene3D" id="1.10.260.40">
    <property type="entry name" value="lambda repressor-like DNA-binding domains"/>
    <property type="match status" value="1"/>
</dbReference>
<dbReference type="PANTHER" id="PTHR43236">
    <property type="entry name" value="ANTITOXIN HIGA1"/>
    <property type="match status" value="1"/>
</dbReference>
<dbReference type="InterPro" id="IPR010359">
    <property type="entry name" value="IrrE_HExxH"/>
</dbReference>
<protein>
    <recommendedName>
        <fullName evidence="2">HTH cro/C1-type domain-containing protein</fullName>
    </recommendedName>
</protein>
<dbReference type="InterPro" id="IPR010982">
    <property type="entry name" value="Lambda_DNA-bd_dom_sf"/>
</dbReference>
<dbReference type="InterPro" id="IPR001387">
    <property type="entry name" value="Cro/C1-type_HTH"/>
</dbReference>
<dbReference type="PROSITE" id="PS50943">
    <property type="entry name" value="HTH_CROC1"/>
    <property type="match status" value="1"/>
</dbReference>
<evidence type="ECO:0000313" key="3">
    <source>
        <dbReference type="EMBL" id="PDQ18716.1"/>
    </source>
</evidence>
<dbReference type="SUPFAM" id="SSF47413">
    <property type="entry name" value="lambda repressor-like DNA-binding domains"/>
    <property type="match status" value="1"/>
</dbReference>
<dbReference type="AlphaFoldDB" id="A0A2A6FAL2"/>
<dbReference type="GO" id="GO:0003677">
    <property type="term" value="F:DNA binding"/>
    <property type="evidence" value="ECO:0007669"/>
    <property type="project" value="InterPro"/>
</dbReference>
<gene>
    <name evidence="3" type="ORF">CN311_23365</name>
</gene>
<dbReference type="PANTHER" id="PTHR43236:SF1">
    <property type="entry name" value="BLL7220 PROTEIN"/>
    <property type="match status" value="1"/>
</dbReference>
<evidence type="ECO:0000256" key="1">
    <source>
        <dbReference type="ARBA" id="ARBA00007227"/>
    </source>
</evidence>
<dbReference type="Proteomes" id="UP000219182">
    <property type="component" value="Unassembled WGS sequence"/>
</dbReference>
<dbReference type="SMART" id="SM00530">
    <property type="entry name" value="HTH_XRE"/>
    <property type="match status" value="1"/>
</dbReference>
<keyword evidence="4" id="KW-1185">Reference proteome</keyword>
<accession>A0A2A6FAL2</accession>
<name>A0A2A6FAL2_9HYPH</name>
<proteinExistence type="inferred from homology"/>
<comment type="similarity">
    <text evidence="1">Belongs to the short-chain fatty acyl-CoA assimilation regulator (ScfR) family.</text>
</comment>
<reference evidence="3 4" key="1">
    <citation type="submission" date="2017-09" db="EMBL/GenBank/DDBJ databases">
        <title>Mesorhizobum sanjuanii sp. nov. isolated from nodules of Lotus tenuis in saline-alkaline lowlands of Flooding Pampa.</title>
        <authorList>
            <person name="Sannazzaro A.I."/>
            <person name="Torres Tejerizo G.A."/>
            <person name="Fontana F."/>
            <person name="Cumpa Velazquez L.M."/>
            <person name="Hansen L."/>
            <person name="Pistorio M."/>
            <person name="Estrella M.J."/>
        </authorList>
    </citation>
    <scope>NUCLEOTIDE SEQUENCE [LARGE SCALE GENOMIC DNA]</scope>
    <source>
        <strain evidence="3 4">BSA136</strain>
    </source>
</reference>
<dbReference type="EMBL" id="NWQG01000172">
    <property type="protein sequence ID" value="PDQ18716.1"/>
    <property type="molecule type" value="Genomic_DNA"/>
</dbReference>
<dbReference type="CDD" id="cd00093">
    <property type="entry name" value="HTH_XRE"/>
    <property type="match status" value="1"/>
</dbReference>
<sequence>MPPSFTRTGRRASKPTPIRCNSARASSVNNTFILLANVRVCVTSTGCILERSVSRCADRTMVNMNEFEEKLVGAVREKREREGLSIRALSGIVGISFSTLARIERGDGSPDNNSKIRLLEWLGPDADEHELGFDRVAFVHFRAGKNASSKTVQTLLDAAVCLRQHYTKGDISEPSSAPIDAEVIAMSKEELEQTAEDFRKDLGLKKSDPLDPFYLVVDSVMVERLRDTSCITGKAKNTLAGPSRGEWSAMSVPLNSDQDRWVVFLNDYHTVERQRVTLLEEYWHILAGHKLTKIAKIAGCFGRTYDSAEEHDAYFLASATLLPRDPIKRMVSGGKSAPEIASFFGTSPELVEYRIKRLGLWRDHIGKKVSLAKPY</sequence>
<dbReference type="Pfam" id="PF01381">
    <property type="entry name" value="HTH_3"/>
    <property type="match status" value="1"/>
</dbReference>
<feature type="domain" description="HTH cro/C1-type" evidence="2">
    <location>
        <begin position="75"/>
        <end position="129"/>
    </location>
</feature>
<organism evidence="3 4">
    <name type="scientific">Mesorhizobium sanjuanii</name>
    <dbReference type="NCBI Taxonomy" id="2037900"/>
    <lineage>
        <taxon>Bacteria</taxon>
        <taxon>Pseudomonadati</taxon>
        <taxon>Pseudomonadota</taxon>
        <taxon>Alphaproteobacteria</taxon>
        <taxon>Hyphomicrobiales</taxon>
        <taxon>Phyllobacteriaceae</taxon>
        <taxon>Mesorhizobium</taxon>
    </lineage>
</organism>
<evidence type="ECO:0000259" key="2">
    <source>
        <dbReference type="PROSITE" id="PS50943"/>
    </source>
</evidence>
<dbReference type="Pfam" id="PF06114">
    <property type="entry name" value="Peptidase_M78"/>
    <property type="match status" value="1"/>
</dbReference>
<dbReference type="InterPro" id="IPR052345">
    <property type="entry name" value="Rad_response_metalloprotease"/>
</dbReference>
<comment type="caution">
    <text evidence="3">The sequence shown here is derived from an EMBL/GenBank/DDBJ whole genome shotgun (WGS) entry which is preliminary data.</text>
</comment>